<dbReference type="AlphaFoldDB" id="A0A3P5X9S6"/>
<feature type="domain" description="RNA polymerase sigma-70 region 2" evidence="8">
    <location>
        <begin position="31"/>
        <end position="95"/>
    </location>
</feature>
<dbReference type="Pfam" id="PF04542">
    <property type="entry name" value="Sigma70_r2"/>
    <property type="match status" value="1"/>
</dbReference>
<evidence type="ECO:0000256" key="5">
    <source>
        <dbReference type="ARBA" id="ARBA00023163"/>
    </source>
</evidence>
<dbReference type="SUPFAM" id="SSF88946">
    <property type="entry name" value="Sigma2 domain of RNA polymerase sigma factors"/>
    <property type="match status" value="1"/>
</dbReference>
<proteinExistence type="inferred from homology"/>
<dbReference type="InterPro" id="IPR036388">
    <property type="entry name" value="WH-like_DNA-bd_sf"/>
</dbReference>
<keyword evidence="2 6" id="KW-0805">Transcription regulation</keyword>
<gene>
    <name evidence="10" type="primary">sigR_2</name>
    <name evidence="10" type="ORF">XINFAN_01966</name>
</gene>
<keyword evidence="11" id="KW-1185">Reference proteome</keyword>
<evidence type="ECO:0000259" key="8">
    <source>
        <dbReference type="Pfam" id="PF04542"/>
    </source>
</evidence>
<feature type="region of interest" description="Disordered" evidence="7">
    <location>
        <begin position="1"/>
        <end position="26"/>
    </location>
</feature>
<dbReference type="InterPro" id="IPR014284">
    <property type="entry name" value="RNA_pol_sigma-70_dom"/>
</dbReference>
<dbReference type="NCBIfam" id="TIGR02937">
    <property type="entry name" value="sigma70-ECF"/>
    <property type="match status" value="1"/>
</dbReference>
<dbReference type="EMBL" id="UXAW01000066">
    <property type="protein sequence ID" value="VDC28012.1"/>
    <property type="molecule type" value="Genomic_DNA"/>
</dbReference>
<protein>
    <recommendedName>
        <fullName evidence="6">RNA polymerase sigma factor</fullName>
    </recommendedName>
</protein>
<keyword evidence="5 6" id="KW-0804">Transcription</keyword>
<evidence type="ECO:0000313" key="11">
    <source>
        <dbReference type="Proteomes" id="UP000277498"/>
    </source>
</evidence>
<dbReference type="Pfam" id="PF08281">
    <property type="entry name" value="Sigma70_r4_2"/>
    <property type="match status" value="1"/>
</dbReference>
<reference evidence="10 11" key="1">
    <citation type="submission" date="2018-11" db="EMBL/GenBank/DDBJ databases">
        <authorList>
            <person name="Criscuolo A."/>
        </authorList>
    </citation>
    <scope>NUCLEOTIDE SEQUENCE [LARGE SCALE GENOMIC DNA]</scope>
    <source>
        <strain evidence="10">ACIP111625</strain>
    </source>
</reference>
<dbReference type="GO" id="GO:0016987">
    <property type="term" value="F:sigma factor activity"/>
    <property type="evidence" value="ECO:0007669"/>
    <property type="project" value="UniProtKB-KW"/>
</dbReference>
<evidence type="ECO:0000256" key="2">
    <source>
        <dbReference type="ARBA" id="ARBA00023015"/>
    </source>
</evidence>
<dbReference type="NCBIfam" id="NF009198">
    <property type="entry name" value="PRK12546.1"/>
    <property type="match status" value="1"/>
</dbReference>
<dbReference type="Gene3D" id="1.10.1740.10">
    <property type="match status" value="1"/>
</dbReference>
<evidence type="ECO:0000256" key="4">
    <source>
        <dbReference type="ARBA" id="ARBA00023125"/>
    </source>
</evidence>
<evidence type="ECO:0000256" key="6">
    <source>
        <dbReference type="RuleBase" id="RU000716"/>
    </source>
</evidence>
<evidence type="ECO:0000256" key="1">
    <source>
        <dbReference type="ARBA" id="ARBA00010641"/>
    </source>
</evidence>
<dbReference type="SUPFAM" id="SSF88659">
    <property type="entry name" value="Sigma3 and sigma4 domains of RNA polymerase sigma factors"/>
    <property type="match status" value="1"/>
</dbReference>
<dbReference type="InterPro" id="IPR013249">
    <property type="entry name" value="RNA_pol_sigma70_r4_t2"/>
</dbReference>
<dbReference type="PANTHER" id="PTHR43133:SF25">
    <property type="entry name" value="RNA POLYMERASE SIGMA FACTOR RFAY-RELATED"/>
    <property type="match status" value="1"/>
</dbReference>
<comment type="similarity">
    <text evidence="1 6">Belongs to the sigma-70 factor family. ECF subfamily.</text>
</comment>
<dbReference type="PANTHER" id="PTHR43133">
    <property type="entry name" value="RNA POLYMERASE ECF-TYPE SIGMA FACTO"/>
    <property type="match status" value="1"/>
</dbReference>
<dbReference type="InterPro" id="IPR039425">
    <property type="entry name" value="RNA_pol_sigma-70-like"/>
</dbReference>
<dbReference type="RefSeq" id="WP_124086446.1">
    <property type="nucleotide sequence ID" value="NZ_UXAW01000066.1"/>
</dbReference>
<dbReference type="InterPro" id="IPR007627">
    <property type="entry name" value="RNA_pol_sigma70_r2"/>
</dbReference>
<organism evidence="10 11">
    <name type="scientific">Pseudogemmobacter humi</name>
    <dbReference type="NCBI Taxonomy" id="2483812"/>
    <lineage>
        <taxon>Bacteria</taxon>
        <taxon>Pseudomonadati</taxon>
        <taxon>Pseudomonadota</taxon>
        <taxon>Alphaproteobacteria</taxon>
        <taxon>Rhodobacterales</taxon>
        <taxon>Paracoccaceae</taxon>
        <taxon>Pseudogemmobacter</taxon>
    </lineage>
</organism>
<dbReference type="Proteomes" id="UP000277498">
    <property type="component" value="Unassembled WGS sequence"/>
</dbReference>
<feature type="domain" description="RNA polymerase sigma factor 70 region 4 type 2" evidence="9">
    <location>
        <begin position="123"/>
        <end position="173"/>
    </location>
</feature>
<evidence type="ECO:0000256" key="7">
    <source>
        <dbReference type="SAM" id="MobiDB-lite"/>
    </source>
</evidence>
<dbReference type="PROSITE" id="PS01063">
    <property type="entry name" value="SIGMA70_ECF"/>
    <property type="match status" value="1"/>
</dbReference>
<name>A0A3P5X9S6_9RHOB</name>
<dbReference type="InterPro" id="IPR013325">
    <property type="entry name" value="RNA_pol_sigma_r2"/>
</dbReference>
<dbReference type="GO" id="GO:0003677">
    <property type="term" value="F:DNA binding"/>
    <property type="evidence" value="ECO:0007669"/>
    <property type="project" value="UniProtKB-KW"/>
</dbReference>
<dbReference type="OrthoDB" id="9803470at2"/>
<dbReference type="InterPro" id="IPR000838">
    <property type="entry name" value="RNA_pol_sigma70_ECF_CS"/>
</dbReference>
<dbReference type="InterPro" id="IPR013324">
    <property type="entry name" value="RNA_pol_sigma_r3/r4-like"/>
</dbReference>
<evidence type="ECO:0000259" key="9">
    <source>
        <dbReference type="Pfam" id="PF08281"/>
    </source>
</evidence>
<dbReference type="GO" id="GO:0006352">
    <property type="term" value="P:DNA-templated transcription initiation"/>
    <property type="evidence" value="ECO:0007669"/>
    <property type="project" value="InterPro"/>
</dbReference>
<accession>A0A3P5X9S6</accession>
<keyword evidence="3 6" id="KW-0731">Sigma factor</keyword>
<dbReference type="Gene3D" id="1.10.10.10">
    <property type="entry name" value="Winged helix-like DNA-binding domain superfamily/Winged helix DNA-binding domain"/>
    <property type="match status" value="1"/>
</dbReference>
<sequence>MNPRGKPAAGGGSPDGADDAPPPDPRDQIATLLPGLRAFAISLSRNVAMADDIVQETILKAWSNLDKFDPATNLQAWLFTILRNTYYSLLRKTRREVQDSDGTYAAKMFEKPAHDGRLAYSDFQRAFDQLSPQHREVLILIGASGYSCEEAAGMMGVAVGTVKSRASRARARLAELMGLAEGEDLFSGTDTMTAAVLSRSAVTAA</sequence>
<evidence type="ECO:0000313" key="10">
    <source>
        <dbReference type="EMBL" id="VDC28012.1"/>
    </source>
</evidence>
<keyword evidence="4 6" id="KW-0238">DNA-binding</keyword>
<evidence type="ECO:0000256" key="3">
    <source>
        <dbReference type="ARBA" id="ARBA00023082"/>
    </source>
</evidence>